<keyword evidence="1" id="KW-1133">Transmembrane helix</keyword>
<keyword evidence="3" id="KW-0808">Transferase</keyword>
<gene>
    <name evidence="3" type="ORF">ACFO0C_13315</name>
</gene>
<feature type="transmembrane region" description="Helical" evidence="1">
    <location>
        <begin position="90"/>
        <end position="111"/>
    </location>
</feature>
<dbReference type="Proteomes" id="UP001595867">
    <property type="component" value="Unassembled WGS sequence"/>
</dbReference>
<dbReference type="InterPro" id="IPR029787">
    <property type="entry name" value="Nucleotide_cyclase"/>
</dbReference>
<comment type="caution">
    <text evidence="3">The sequence shown here is derived from an EMBL/GenBank/DDBJ whole genome shotgun (WGS) entry which is preliminary data.</text>
</comment>
<keyword evidence="4" id="KW-1185">Reference proteome</keyword>
<feature type="transmembrane region" description="Helical" evidence="1">
    <location>
        <begin position="158"/>
        <end position="175"/>
    </location>
</feature>
<dbReference type="PROSITE" id="PS50887">
    <property type="entry name" value="GGDEF"/>
    <property type="match status" value="1"/>
</dbReference>
<feature type="transmembrane region" description="Helical" evidence="1">
    <location>
        <begin position="58"/>
        <end position="78"/>
    </location>
</feature>
<sequence length="468" mass="48825">MTLLRLYAALAGLVVVTYLAWPEQQQGWPLMLVTLSPLPALVVGLFRAPAGTRLAPWLLLGGTLVYDVGNAVWSWLLATDGRAVADADPIVGVAMTGGGALILAASLVVVLQRGRADIGGIIDSVIVAVGLGGVLWNTVLLPAMTAHDMSTGQQVSRFINVLLLSGTLGALLRVVIISDQRMMSVRLLGVSVGFALMENVAAAVGADWVNLPYMAAFVAVGCAALHPSMREVTVPGQAPVDHLNTGRLVFLGIMLAIAPVIGGIRAMMGLPIDGVLLAVSSAGMIPLVMVRIARLSNARREAERALRRMATSDPLTGLPNRAACVARIETELAAGPDDLAVLFCDLDGFKPVNDRLGHAAGDALLIGVADHLRGGLRDADLVSRFGGDEFVIVCRGSGAADAMVDRIRCLVAKVIPAGGEQVRIGVSVGLAHARPGDTVDDILTRADLAMYEAKQRKQIGALSLAHSA</sequence>
<feature type="transmembrane region" description="Helical" evidence="1">
    <location>
        <begin position="27"/>
        <end position="46"/>
    </location>
</feature>
<dbReference type="SUPFAM" id="SSF55073">
    <property type="entry name" value="Nucleotide cyclase"/>
    <property type="match status" value="1"/>
</dbReference>
<keyword evidence="1" id="KW-0812">Transmembrane</keyword>
<dbReference type="RefSeq" id="WP_378066899.1">
    <property type="nucleotide sequence ID" value="NZ_JBHSBL010000013.1"/>
</dbReference>
<dbReference type="PANTHER" id="PTHR44757">
    <property type="entry name" value="DIGUANYLATE CYCLASE DGCP"/>
    <property type="match status" value="1"/>
</dbReference>
<feature type="transmembrane region" description="Helical" evidence="1">
    <location>
        <begin position="187"/>
        <end position="205"/>
    </location>
</feature>
<dbReference type="GO" id="GO:0052621">
    <property type="term" value="F:diguanylate cyclase activity"/>
    <property type="evidence" value="ECO:0007669"/>
    <property type="project" value="UniProtKB-EC"/>
</dbReference>
<evidence type="ECO:0000313" key="4">
    <source>
        <dbReference type="Proteomes" id="UP001595867"/>
    </source>
</evidence>
<protein>
    <submittedName>
        <fullName evidence="3">Diguanylate cyclase domain-containing protein</fullName>
        <ecNumber evidence="3">2.7.7.65</ecNumber>
    </submittedName>
</protein>
<evidence type="ECO:0000256" key="1">
    <source>
        <dbReference type="SAM" id="Phobius"/>
    </source>
</evidence>
<dbReference type="InterPro" id="IPR052155">
    <property type="entry name" value="Biofilm_reg_signaling"/>
</dbReference>
<dbReference type="InterPro" id="IPR043128">
    <property type="entry name" value="Rev_trsase/Diguanyl_cyclase"/>
</dbReference>
<evidence type="ECO:0000313" key="3">
    <source>
        <dbReference type="EMBL" id="MFC4065915.1"/>
    </source>
</evidence>
<dbReference type="Gene3D" id="3.30.70.270">
    <property type="match status" value="1"/>
</dbReference>
<dbReference type="PANTHER" id="PTHR44757:SF2">
    <property type="entry name" value="BIOFILM ARCHITECTURE MAINTENANCE PROTEIN MBAA"/>
    <property type="match status" value="1"/>
</dbReference>
<keyword evidence="1" id="KW-0472">Membrane</keyword>
<feature type="transmembrane region" description="Helical" evidence="1">
    <location>
        <begin position="118"/>
        <end position="138"/>
    </location>
</feature>
<dbReference type="EC" id="2.7.7.65" evidence="3"/>
<reference evidence="4" key="1">
    <citation type="journal article" date="2019" name="Int. J. Syst. Evol. Microbiol.">
        <title>The Global Catalogue of Microorganisms (GCM) 10K type strain sequencing project: providing services to taxonomists for standard genome sequencing and annotation.</title>
        <authorList>
            <consortium name="The Broad Institute Genomics Platform"/>
            <consortium name="The Broad Institute Genome Sequencing Center for Infectious Disease"/>
            <person name="Wu L."/>
            <person name="Ma J."/>
        </authorList>
    </citation>
    <scope>NUCLEOTIDE SEQUENCE [LARGE SCALE GENOMIC DNA]</scope>
    <source>
        <strain evidence="4">TBRC 5832</strain>
    </source>
</reference>
<dbReference type="CDD" id="cd01949">
    <property type="entry name" value="GGDEF"/>
    <property type="match status" value="1"/>
</dbReference>
<feature type="transmembrane region" description="Helical" evidence="1">
    <location>
        <begin position="5"/>
        <end position="21"/>
    </location>
</feature>
<feature type="transmembrane region" description="Helical" evidence="1">
    <location>
        <begin position="274"/>
        <end position="293"/>
    </location>
</feature>
<accession>A0ABV8IPY7</accession>
<dbReference type="SMART" id="SM00267">
    <property type="entry name" value="GGDEF"/>
    <property type="match status" value="1"/>
</dbReference>
<feature type="transmembrane region" description="Helical" evidence="1">
    <location>
        <begin position="248"/>
        <end position="268"/>
    </location>
</feature>
<evidence type="ECO:0000259" key="2">
    <source>
        <dbReference type="PROSITE" id="PS50887"/>
    </source>
</evidence>
<feature type="transmembrane region" description="Helical" evidence="1">
    <location>
        <begin position="211"/>
        <end position="227"/>
    </location>
</feature>
<proteinExistence type="predicted"/>
<dbReference type="EMBL" id="JBHSBL010000013">
    <property type="protein sequence ID" value="MFC4065915.1"/>
    <property type="molecule type" value="Genomic_DNA"/>
</dbReference>
<dbReference type="InterPro" id="IPR000160">
    <property type="entry name" value="GGDEF_dom"/>
</dbReference>
<keyword evidence="3" id="KW-0548">Nucleotidyltransferase</keyword>
<name>A0ABV8IPY7_9ACTN</name>
<feature type="domain" description="GGDEF" evidence="2">
    <location>
        <begin position="337"/>
        <end position="468"/>
    </location>
</feature>
<organism evidence="3 4">
    <name type="scientific">Actinoplanes subglobosus</name>
    <dbReference type="NCBI Taxonomy" id="1547892"/>
    <lineage>
        <taxon>Bacteria</taxon>
        <taxon>Bacillati</taxon>
        <taxon>Actinomycetota</taxon>
        <taxon>Actinomycetes</taxon>
        <taxon>Micromonosporales</taxon>
        <taxon>Micromonosporaceae</taxon>
        <taxon>Actinoplanes</taxon>
    </lineage>
</organism>
<dbReference type="NCBIfam" id="TIGR00254">
    <property type="entry name" value="GGDEF"/>
    <property type="match status" value="1"/>
</dbReference>
<dbReference type="Pfam" id="PF00990">
    <property type="entry name" value="GGDEF"/>
    <property type="match status" value="1"/>
</dbReference>